<keyword evidence="2" id="KW-1185">Reference proteome</keyword>
<organism evidence="1 2">
    <name type="scientific">Tribonema minus</name>
    <dbReference type="NCBI Taxonomy" id="303371"/>
    <lineage>
        <taxon>Eukaryota</taxon>
        <taxon>Sar</taxon>
        <taxon>Stramenopiles</taxon>
        <taxon>Ochrophyta</taxon>
        <taxon>PX clade</taxon>
        <taxon>Xanthophyceae</taxon>
        <taxon>Tribonematales</taxon>
        <taxon>Tribonemataceae</taxon>
        <taxon>Tribonema</taxon>
    </lineage>
</organism>
<dbReference type="EMBL" id="JAFCMP010000090">
    <property type="protein sequence ID" value="KAG5187358.1"/>
    <property type="molecule type" value="Genomic_DNA"/>
</dbReference>
<name>A0A836CJA5_9STRA</name>
<sequence length="473" mass="51281">MPSTGAAPVPPFFDAVIDFQSGTNAAFMQTFASNGGSATWAGGNICLTASNADNSVCLAETMMPIYIKHEEHQVTCFNISFAPPQANLVQYCNMGARLGFVGEVFGVTFNIGSFRQYSRLTITQGSSANGLMSITFAGSTVSLPVLAGMTPWSIMLYIYQSEAVRNANWRVSLECDRIEVYTALLGDYDHSTAIDFGSTGIEGEFTMTFAGAEGDEIFIPSSQFNGVGAAVLNQVDFTKMNVYQFRFSRWSSGAVEFLIMEPHSTDFVTLHRHVLSYGLYVFDTSRPYQPQIVCMKTGPTTDPSTVSIRMGSVSSGIPSMAALKTRFCRDYFETDLMLFAGKETVVGILSNPLIQSGVRNTKVASVTALRVSLKCGTEVKFRVYFGGISYGTFTCERHAPWSCMNTTTGSVRATTVGGIEISSSLILADVPELDCDTDQIWIVPEKVVEAVSLCKQVSVPQDSKDAPPSVLMT</sequence>
<evidence type="ECO:0000313" key="1">
    <source>
        <dbReference type="EMBL" id="KAG5187358.1"/>
    </source>
</evidence>
<dbReference type="Proteomes" id="UP000664859">
    <property type="component" value="Unassembled WGS sequence"/>
</dbReference>
<reference evidence="1" key="1">
    <citation type="submission" date="2021-02" db="EMBL/GenBank/DDBJ databases">
        <title>First Annotated Genome of the Yellow-green Alga Tribonema minus.</title>
        <authorList>
            <person name="Mahan K.M."/>
        </authorList>
    </citation>
    <scope>NUCLEOTIDE SEQUENCE</scope>
    <source>
        <strain evidence="1">UTEX B ZZ1240</strain>
    </source>
</reference>
<comment type="caution">
    <text evidence="1">The sequence shown here is derived from an EMBL/GenBank/DDBJ whole genome shotgun (WGS) entry which is preliminary data.</text>
</comment>
<accession>A0A836CJA5</accession>
<dbReference type="AlphaFoldDB" id="A0A836CJA5"/>
<protein>
    <submittedName>
        <fullName evidence="1">Uncharacterized protein</fullName>
    </submittedName>
</protein>
<gene>
    <name evidence="1" type="ORF">JKP88DRAFT_243872</name>
</gene>
<proteinExistence type="predicted"/>
<evidence type="ECO:0000313" key="2">
    <source>
        <dbReference type="Proteomes" id="UP000664859"/>
    </source>
</evidence>